<evidence type="ECO:0000313" key="2">
    <source>
        <dbReference type="Proteomes" id="UP000006729"/>
    </source>
</evidence>
<sequence>MKVVCCSLVFEQYGTLDHIYLTIIGLSYVRNWHCSFTVFPSSFFEVWQSKHNCIFSWYV</sequence>
<name>A0A3N7G030_POPTR</name>
<reference evidence="1 2" key="1">
    <citation type="journal article" date="2006" name="Science">
        <title>The genome of black cottonwood, Populus trichocarpa (Torr. &amp; Gray).</title>
        <authorList>
            <person name="Tuskan G.A."/>
            <person name="Difazio S."/>
            <person name="Jansson S."/>
            <person name="Bohlmann J."/>
            <person name="Grigoriev I."/>
            <person name="Hellsten U."/>
            <person name="Putnam N."/>
            <person name="Ralph S."/>
            <person name="Rombauts S."/>
            <person name="Salamov A."/>
            <person name="Schein J."/>
            <person name="Sterck L."/>
            <person name="Aerts A."/>
            <person name="Bhalerao R.R."/>
            <person name="Bhalerao R.P."/>
            <person name="Blaudez D."/>
            <person name="Boerjan W."/>
            <person name="Brun A."/>
            <person name="Brunner A."/>
            <person name="Busov V."/>
            <person name="Campbell M."/>
            <person name="Carlson J."/>
            <person name="Chalot M."/>
            <person name="Chapman J."/>
            <person name="Chen G.L."/>
            <person name="Cooper D."/>
            <person name="Coutinho P.M."/>
            <person name="Couturier J."/>
            <person name="Covert S."/>
            <person name="Cronk Q."/>
            <person name="Cunningham R."/>
            <person name="Davis J."/>
            <person name="Degroeve S."/>
            <person name="Dejardin A."/>
            <person name="Depamphilis C."/>
            <person name="Detter J."/>
            <person name="Dirks B."/>
            <person name="Dubchak I."/>
            <person name="Duplessis S."/>
            <person name="Ehlting J."/>
            <person name="Ellis B."/>
            <person name="Gendler K."/>
            <person name="Goodstein D."/>
            <person name="Gribskov M."/>
            <person name="Grimwood J."/>
            <person name="Groover A."/>
            <person name="Gunter L."/>
            <person name="Hamberger B."/>
            <person name="Heinze B."/>
            <person name="Helariutta Y."/>
            <person name="Henrissat B."/>
            <person name="Holligan D."/>
            <person name="Holt R."/>
            <person name="Huang W."/>
            <person name="Islam-Faridi N."/>
            <person name="Jones S."/>
            <person name="Jones-Rhoades M."/>
            <person name="Jorgensen R."/>
            <person name="Joshi C."/>
            <person name="Kangasjarvi J."/>
            <person name="Karlsson J."/>
            <person name="Kelleher C."/>
            <person name="Kirkpatrick R."/>
            <person name="Kirst M."/>
            <person name="Kohler A."/>
            <person name="Kalluri U."/>
            <person name="Larimer F."/>
            <person name="Leebens-Mack J."/>
            <person name="Leple J.C."/>
            <person name="Locascio P."/>
            <person name="Lou Y."/>
            <person name="Lucas S."/>
            <person name="Martin F."/>
            <person name="Montanini B."/>
            <person name="Napoli C."/>
            <person name="Nelson D.R."/>
            <person name="Nelson C."/>
            <person name="Nieminen K."/>
            <person name="Nilsson O."/>
            <person name="Pereda V."/>
            <person name="Peter G."/>
            <person name="Philippe R."/>
            <person name="Pilate G."/>
            <person name="Poliakov A."/>
            <person name="Razumovskaya J."/>
            <person name="Richardson P."/>
            <person name="Rinaldi C."/>
            <person name="Ritland K."/>
            <person name="Rouze P."/>
            <person name="Ryaboy D."/>
            <person name="Schmutz J."/>
            <person name="Schrader J."/>
            <person name="Segerman B."/>
            <person name="Shin H."/>
            <person name="Siddiqui A."/>
            <person name="Sterky F."/>
            <person name="Terry A."/>
            <person name="Tsai C.J."/>
            <person name="Uberbacher E."/>
            <person name="Unneberg P."/>
            <person name="Vahala J."/>
            <person name="Wall K."/>
            <person name="Wessler S."/>
            <person name="Yang G."/>
            <person name="Yin T."/>
            <person name="Douglas C."/>
            <person name="Marra M."/>
            <person name="Sandberg G."/>
            <person name="Van de Peer Y."/>
            <person name="Rokhsar D."/>
        </authorList>
    </citation>
    <scope>NUCLEOTIDE SEQUENCE [LARGE SCALE GENOMIC DNA]</scope>
    <source>
        <strain evidence="2">cv. Nisqually</strain>
    </source>
</reference>
<keyword evidence="2" id="KW-1185">Reference proteome</keyword>
<dbReference type="Proteomes" id="UP000006729">
    <property type="component" value="Chromosome 1"/>
</dbReference>
<dbReference type="EMBL" id="CM009290">
    <property type="protein sequence ID" value="RQO85814.1"/>
    <property type="molecule type" value="Genomic_DNA"/>
</dbReference>
<protein>
    <submittedName>
        <fullName evidence="1">Uncharacterized protein</fullName>
    </submittedName>
</protein>
<organism evidence="1 2">
    <name type="scientific">Populus trichocarpa</name>
    <name type="common">Western balsam poplar</name>
    <name type="synonym">Populus balsamifera subsp. trichocarpa</name>
    <dbReference type="NCBI Taxonomy" id="3694"/>
    <lineage>
        <taxon>Eukaryota</taxon>
        <taxon>Viridiplantae</taxon>
        <taxon>Streptophyta</taxon>
        <taxon>Embryophyta</taxon>
        <taxon>Tracheophyta</taxon>
        <taxon>Spermatophyta</taxon>
        <taxon>Magnoliopsida</taxon>
        <taxon>eudicotyledons</taxon>
        <taxon>Gunneridae</taxon>
        <taxon>Pentapetalae</taxon>
        <taxon>rosids</taxon>
        <taxon>fabids</taxon>
        <taxon>Malpighiales</taxon>
        <taxon>Salicaceae</taxon>
        <taxon>Saliceae</taxon>
        <taxon>Populus</taxon>
    </lineage>
</organism>
<dbReference type="InParanoid" id="A0A3N7G030"/>
<proteinExistence type="predicted"/>
<gene>
    <name evidence="1" type="ORF">POPTR_001G370250</name>
</gene>
<accession>A0A3N7G030</accession>
<evidence type="ECO:0000313" key="1">
    <source>
        <dbReference type="EMBL" id="RQO85814.1"/>
    </source>
</evidence>
<dbReference type="AlphaFoldDB" id="A0A3N7G030"/>